<name>A0A285CQU5_9BACI</name>
<accession>A0A285CQU5</accession>
<dbReference type="InterPro" id="IPR050072">
    <property type="entry name" value="Peptidase_M20A"/>
</dbReference>
<dbReference type="InterPro" id="IPR012166">
    <property type="entry name" value="Uncharacterised_RocB"/>
</dbReference>
<dbReference type="EMBL" id="OAOP01000003">
    <property type="protein sequence ID" value="SNX69891.1"/>
    <property type="molecule type" value="Genomic_DNA"/>
</dbReference>
<evidence type="ECO:0000313" key="1">
    <source>
        <dbReference type="EMBL" id="SNX69891.1"/>
    </source>
</evidence>
<reference evidence="1 2" key="1">
    <citation type="submission" date="2017-08" db="EMBL/GenBank/DDBJ databases">
        <authorList>
            <person name="de Groot N.N."/>
        </authorList>
    </citation>
    <scope>NUCLEOTIDE SEQUENCE [LARGE SCALE GENOMIC DNA]</scope>
    <source>
        <strain evidence="1 2">JC228</strain>
    </source>
</reference>
<dbReference type="OrthoDB" id="9815360at2"/>
<dbReference type="Pfam" id="PF01546">
    <property type="entry name" value="Peptidase_M20"/>
    <property type="match status" value="1"/>
</dbReference>
<dbReference type="InterPro" id="IPR002933">
    <property type="entry name" value="Peptidase_M20"/>
</dbReference>
<dbReference type="PANTHER" id="PTHR43808">
    <property type="entry name" value="ACETYLORNITHINE DEACETYLASE"/>
    <property type="match status" value="1"/>
</dbReference>
<dbReference type="Proteomes" id="UP000219546">
    <property type="component" value="Unassembled WGS sequence"/>
</dbReference>
<protein>
    <submittedName>
        <fullName evidence="1">Arginine utilization protein RocB</fullName>
    </submittedName>
</protein>
<dbReference type="AlphaFoldDB" id="A0A285CQU5"/>
<dbReference type="SUPFAM" id="SSF53187">
    <property type="entry name" value="Zn-dependent exopeptidases"/>
    <property type="match status" value="1"/>
</dbReference>
<gene>
    <name evidence="1" type="ORF">SAMN05877753_103284</name>
</gene>
<dbReference type="Gene3D" id="3.40.630.10">
    <property type="entry name" value="Zn peptidases"/>
    <property type="match status" value="1"/>
</dbReference>
<dbReference type="PANTHER" id="PTHR43808:SF27">
    <property type="entry name" value="PROTEIN ROCB"/>
    <property type="match status" value="1"/>
</dbReference>
<sequence>MYEQLKQLSTYDQIELMTKTLVSYPSYSGTEGEAYKANVIKEIVYSFPYFTENPEHIWEQLILDDLYQRKNIFVLLPSPNKTKETIILHAHIDTVHTYDYGSIQPIAHQPDALLRYFQQEQVTDELKRDADSGEWMFGRGALDMQSGIAVHLANLLYYSEHMDELEGNLLFIFNVDEEAEHTGIKAAVGELYRLKEEKGLQYVVAINNDFIAPLYQGDQTKYLYVGNAGKILPSFYIQGRESHVGEALTAIDPTLISSELVNRIGYQLNLIENLDGELVNPPSVLLQRDRKDFYNVQTPLAAMLYFNYFIYEKSVKEIMAELKRITEEASAQIISRLKSTYQTYCQQKNMPEKEVDWQIKVQTYNDFIGELESKGVDTAEIIDSFFSRNLERDSRLTAFNLINELVAHDPGTTPRIILFLAAPYLPNHTLQETQENGKRIRKAIEQTAEEMAEKTGEHFAIKRFFPFLSDGNFLSLKGSQQDIDAVVQNFPAQDKLFPMPLAEMEKLQIPSINLCVYGKDGHRWTERVYKPYSFGTLPLLIRSVIEHIFSE</sequence>
<dbReference type="PIRSF" id="PIRSF010386">
    <property type="entry name" value="RocB"/>
    <property type="match status" value="1"/>
</dbReference>
<keyword evidence="2" id="KW-1185">Reference proteome</keyword>
<dbReference type="RefSeq" id="WP_097158201.1">
    <property type="nucleotide sequence ID" value="NZ_JBEPMQ010000002.1"/>
</dbReference>
<dbReference type="GO" id="GO:0016787">
    <property type="term" value="F:hydrolase activity"/>
    <property type="evidence" value="ECO:0007669"/>
    <property type="project" value="InterPro"/>
</dbReference>
<organism evidence="1 2">
    <name type="scientific">Bacillus oleivorans</name>
    <dbReference type="NCBI Taxonomy" id="1448271"/>
    <lineage>
        <taxon>Bacteria</taxon>
        <taxon>Bacillati</taxon>
        <taxon>Bacillota</taxon>
        <taxon>Bacilli</taxon>
        <taxon>Bacillales</taxon>
        <taxon>Bacillaceae</taxon>
        <taxon>Bacillus</taxon>
    </lineage>
</organism>
<proteinExistence type="predicted"/>
<evidence type="ECO:0000313" key="2">
    <source>
        <dbReference type="Proteomes" id="UP000219546"/>
    </source>
</evidence>